<name>A0ABP9X4D9_9CHLR</name>
<keyword evidence="5 7" id="KW-1133">Transmembrane helix</keyword>
<feature type="transmembrane region" description="Helical" evidence="7">
    <location>
        <begin position="108"/>
        <end position="127"/>
    </location>
</feature>
<protein>
    <recommendedName>
        <fullName evidence="8">ABC transmembrane type-1 domain-containing protein</fullName>
    </recommendedName>
</protein>
<comment type="similarity">
    <text evidence="7">Belongs to the binding-protein-dependent transport system permease family.</text>
</comment>
<gene>
    <name evidence="9" type="ORF">Hgul01_04084</name>
</gene>
<evidence type="ECO:0000256" key="4">
    <source>
        <dbReference type="ARBA" id="ARBA00022692"/>
    </source>
</evidence>
<dbReference type="EMBL" id="BAABRU010000017">
    <property type="protein sequence ID" value="GAA5530266.1"/>
    <property type="molecule type" value="Genomic_DNA"/>
</dbReference>
<comment type="caution">
    <text evidence="9">The sequence shown here is derived from an EMBL/GenBank/DDBJ whole genome shotgun (WGS) entry which is preliminary data.</text>
</comment>
<keyword evidence="3" id="KW-1003">Cell membrane</keyword>
<evidence type="ECO:0000256" key="1">
    <source>
        <dbReference type="ARBA" id="ARBA00004651"/>
    </source>
</evidence>
<dbReference type="PANTHER" id="PTHR30193:SF1">
    <property type="entry name" value="ABC TRANSPORTER PERMEASE PROTEIN YESP-RELATED"/>
    <property type="match status" value="1"/>
</dbReference>
<evidence type="ECO:0000259" key="8">
    <source>
        <dbReference type="PROSITE" id="PS50928"/>
    </source>
</evidence>
<dbReference type="InterPro" id="IPR051393">
    <property type="entry name" value="ABC_transporter_permease"/>
</dbReference>
<feature type="transmembrane region" description="Helical" evidence="7">
    <location>
        <begin position="264"/>
        <end position="285"/>
    </location>
</feature>
<dbReference type="InterPro" id="IPR000515">
    <property type="entry name" value="MetI-like"/>
</dbReference>
<keyword evidence="6 7" id="KW-0472">Membrane</keyword>
<sequence>MRFTARFERGQQAIWLLAPWLLGTCLLVLLPLLGTLGLLFTQYDVLSAPTWVGLTNITHVGNNPLFWRAITNSLIFLAVAIPLRFGLTLGLGVVLAKPRPHARWYRTIIYIPSLIPDVAYALLWLWIFNPIYGPLNLLLTALGLPPSPWLLDATSARMSLVLLTVFQIGDGFVMIIAGRQSLSQHYYDAAAVDGASPWQQFRHITLPLLAPWLVLLILRDCVVTLQQTITTTALMTKGEPYYATLFLPSLIYQEAFDRFRFGPAAVMMLALFVGLGLIAVSVVMITRRTLGRG</sequence>
<feature type="domain" description="ABC transmembrane type-1" evidence="8">
    <location>
        <begin position="70"/>
        <end position="284"/>
    </location>
</feature>
<evidence type="ECO:0000313" key="9">
    <source>
        <dbReference type="EMBL" id="GAA5530266.1"/>
    </source>
</evidence>
<evidence type="ECO:0000256" key="7">
    <source>
        <dbReference type="RuleBase" id="RU363032"/>
    </source>
</evidence>
<accession>A0ABP9X4D9</accession>
<organism evidence="9 10">
    <name type="scientific">Herpetosiphon gulosus</name>
    <dbReference type="NCBI Taxonomy" id="1973496"/>
    <lineage>
        <taxon>Bacteria</taxon>
        <taxon>Bacillati</taxon>
        <taxon>Chloroflexota</taxon>
        <taxon>Chloroflexia</taxon>
        <taxon>Herpetosiphonales</taxon>
        <taxon>Herpetosiphonaceae</taxon>
        <taxon>Herpetosiphon</taxon>
    </lineage>
</organism>
<proteinExistence type="inferred from homology"/>
<dbReference type="Pfam" id="PF00528">
    <property type="entry name" value="BPD_transp_1"/>
    <property type="match status" value="1"/>
</dbReference>
<dbReference type="Proteomes" id="UP001428290">
    <property type="component" value="Unassembled WGS sequence"/>
</dbReference>
<evidence type="ECO:0000313" key="10">
    <source>
        <dbReference type="Proteomes" id="UP001428290"/>
    </source>
</evidence>
<feature type="transmembrane region" description="Helical" evidence="7">
    <location>
        <begin position="12"/>
        <end position="40"/>
    </location>
</feature>
<evidence type="ECO:0000256" key="3">
    <source>
        <dbReference type="ARBA" id="ARBA00022475"/>
    </source>
</evidence>
<evidence type="ECO:0000256" key="5">
    <source>
        <dbReference type="ARBA" id="ARBA00022989"/>
    </source>
</evidence>
<keyword evidence="2 7" id="KW-0813">Transport</keyword>
<dbReference type="PANTHER" id="PTHR30193">
    <property type="entry name" value="ABC TRANSPORTER PERMEASE PROTEIN"/>
    <property type="match status" value="1"/>
</dbReference>
<keyword evidence="10" id="KW-1185">Reference proteome</keyword>
<dbReference type="SUPFAM" id="SSF161098">
    <property type="entry name" value="MetI-like"/>
    <property type="match status" value="1"/>
</dbReference>
<feature type="transmembrane region" description="Helical" evidence="7">
    <location>
        <begin position="74"/>
        <end position="96"/>
    </location>
</feature>
<dbReference type="CDD" id="cd06261">
    <property type="entry name" value="TM_PBP2"/>
    <property type="match status" value="1"/>
</dbReference>
<feature type="transmembrane region" description="Helical" evidence="7">
    <location>
        <begin position="158"/>
        <end position="177"/>
    </location>
</feature>
<dbReference type="InterPro" id="IPR035906">
    <property type="entry name" value="MetI-like_sf"/>
</dbReference>
<dbReference type="PROSITE" id="PS50928">
    <property type="entry name" value="ABC_TM1"/>
    <property type="match status" value="1"/>
</dbReference>
<evidence type="ECO:0000256" key="6">
    <source>
        <dbReference type="ARBA" id="ARBA00023136"/>
    </source>
</evidence>
<evidence type="ECO:0000256" key="2">
    <source>
        <dbReference type="ARBA" id="ARBA00022448"/>
    </source>
</evidence>
<dbReference type="Gene3D" id="1.10.3720.10">
    <property type="entry name" value="MetI-like"/>
    <property type="match status" value="1"/>
</dbReference>
<keyword evidence="4 7" id="KW-0812">Transmembrane</keyword>
<reference evidence="9 10" key="1">
    <citation type="submission" date="2024-02" db="EMBL/GenBank/DDBJ databases">
        <title>Herpetosiphon gulosus NBRC 112829.</title>
        <authorList>
            <person name="Ichikawa N."/>
            <person name="Katano-Makiyama Y."/>
            <person name="Hidaka K."/>
        </authorList>
    </citation>
    <scope>NUCLEOTIDE SEQUENCE [LARGE SCALE GENOMIC DNA]</scope>
    <source>
        <strain evidence="9 10">NBRC 112829</strain>
    </source>
</reference>
<comment type="subcellular location">
    <subcellularLocation>
        <location evidence="1 7">Cell membrane</location>
        <topology evidence="1 7">Multi-pass membrane protein</topology>
    </subcellularLocation>
</comment>